<evidence type="ECO:0000256" key="2">
    <source>
        <dbReference type="ARBA" id="ARBA00022679"/>
    </source>
</evidence>
<evidence type="ECO:0000313" key="3">
    <source>
        <dbReference type="EMBL" id="PIR94601.1"/>
    </source>
</evidence>
<dbReference type="NCBIfam" id="TIGR00696">
    <property type="entry name" value="wecG_tagA_cpsF"/>
    <property type="match status" value="1"/>
</dbReference>
<dbReference type="CDD" id="cd06533">
    <property type="entry name" value="Glyco_transf_WecG_TagA"/>
    <property type="match status" value="1"/>
</dbReference>
<evidence type="ECO:0000256" key="1">
    <source>
        <dbReference type="ARBA" id="ARBA00022676"/>
    </source>
</evidence>
<dbReference type="GO" id="GO:0016758">
    <property type="term" value="F:hexosyltransferase activity"/>
    <property type="evidence" value="ECO:0007669"/>
    <property type="project" value="TreeGrafter"/>
</dbReference>
<sequence length="247" mass="27729">MTKAITILGSKIHNLSRIELLETLAGFLHQEELKLIFTPNPEICLQAHRNNEYQNILNRSNLNLPDGFGLKIGAFLSGEKINHRHTGSDITKHLLQVANDKKLTIFVINHPNSLSTLKEIKDSVSSTYPNLKLHGYKIGEITEGLIEHLQTTKPDIIFTTHGAPTQEKLLDELRIQKIPAKIGIGVGGSFDFLTGKQTRAPQALRSLGLEWLFRLIKQPKRINRIVNAVIIFPLTCLKHSKDRTISS</sequence>
<keyword evidence="1" id="KW-0328">Glycosyltransferase</keyword>
<dbReference type="EMBL" id="PFAP01000002">
    <property type="protein sequence ID" value="PIR94601.1"/>
    <property type="molecule type" value="Genomic_DNA"/>
</dbReference>
<protein>
    <recommendedName>
        <fullName evidence="5">Glycosyltransferase</fullName>
    </recommendedName>
</protein>
<reference evidence="4" key="1">
    <citation type="submission" date="2017-09" db="EMBL/GenBank/DDBJ databases">
        <title>Depth-based differentiation of microbial function through sediment-hosted aquifers and enrichment of novel symbionts in the deep terrestrial subsurface.</title>
        <authorList>
            <person name="Probst A.J."/>
            <person name="Ladd B."/>
            <person name="Jarett J.K."/>
            <person name="Geller-Mcgrath D.E."/>
            <person name="Sieber C.M.K."/>
            <person name="Emerson J.B."/>
            <person name="Anantharaman K."/>
            <person name="Thomas B.C."/>
            <person name="Malmstrom R."/>
            <person name="Stieglmeier M."/>
            <person name="Klingl A."/>
            <person name="Woyke T."/>
            <person name="Ryan C.M."/>
            <person name="Banfield J.F."/>
        </authorList>
    </citation>
    <scope>NUCLEOTIDE SEQUENCE [LARGE SCALE GENOMIC DNA]</scope>
</reference>
<dbReference type="Proteomes" id="UP000229901">
    <property type="component" value="Unassembled WGS sequence"/>
</dbReference>
<evidence type="ECO:0008006" key="5">
    <source>
        <dbReference type="Google" id="ProtNLM"/>
    </source>
</evidence>
<dbReference type="PANTHER" id="PTHR34136:SF1">
    <property type="entry name" value="UDP-N-ACETYL-D-MANNOSAMINURONIC ACID TRANSFERASE"/>
    <property type="match status" value="1"/>
</dbReference>
<gene>
    <name evidence="3" type="ORF">COT97_00415</name>
</gene>
<dbReference type="AlphaFoldDB" id="A0A2H0V6B0"/>
<comment type="caution">
    <text evidence="3">The sequence shown here is derived from an EMBL/GenBank/DDBJ whole genome shotgun (WGS) entry which is preliminary data.</text>
</comment>
<proteinExistence type="predicted"/>
<keyword evidence="2" id="KW-0808">Transferase</keyword>
<dbReference type="Pfam" id="PF03808">
    <property type="entry name" value="Glyco_tran_WecG"/>
    <property type="match status" value="1"/>
</dbReference>
<dbReference type="PANTHER" id="PTHR34136">
    <property type="match status" value="1"/>
</dbReference>
<organism evidence="3 4">
    <name type="scientific">Candidatus Falkowbacteria bacterium CG10_big_fil_rev_8_21_14_0_10_39_11</name>
    <dbReference type="NCBI Taxonomy" id="1974565"/>
    <lineage>
        <taxon>Bacteria</taxon>
        <taxon>Candidatus Falkowiibacteriota</taxon>
    </lineage>
</organism>
<name>A0A2H0V6B0_9BACT</name>
<dbReference type="InterPro" id="IPR004629">
    <property type="entry name" value="WecG_TagA_CpsF"/>
</dbReference>
<accession>A0A2H0V6B0</accession>
<evidence type="ECO:0000313" key="4">
    <source>
        <dbReference type="Proteomes" id="UP000229901"/>
    </source>
</evidence>